<name>A0A8S1SEA5_PAROT</name>
<dbReference type="OrthoDB" id="10509897at2759"/>
<gene>
    <name evidence="1" type="ORF">POCTA_138.1.T0090449</name>
</gene>
<organism evidence="1 2">
    <name type="scientific">Paramecium octaurelia</name>
    <dbReference type="NCBI Taxonomy" id="43137"/>
    <lineage>
        <taxon>Eukaryota</taxon>
        <taxon>Sar</taxon>
        <taxon>Alveolata</taxon>
        <taxon>Ciliophora</taxon>
        <taxon>Intramacronucleata</taxon>
        <taxon>Oligohymenophorea</taxon>
        <taxon>Peniculida</taxon>
        <taxon>Parameciidae</taxon>
        <taxon>Paramecium</taxon>
    </lineage>
</organism>
<comment type="caution">
    <text evidence="1">The sequence shown here is derived from an EMBL/GenBank/DDBJ whole genome shotgun (WGS) entry which is preliminary data.</text>
</comment>
<dbReference type="Proteomes" id="UP000683925">
    <property type="component" value="Unassembled WGS sequence"/>
</dbReference>
<protein>
    <submittedName>
        <fullName evidence="1">Uncharacterized protein</fullName>
    </submittedName>
</protein>
<dbReference type="EMBL" id="CAJJDP010000008">
    <property type="protein sequence ID" value="CAD8138575.1"/>
    <property type="molecule type" value="Genomic_DNA"/>
</dbReference>
<reference evidence="1" key="1">
    <citation type="submission" date="2021-01" db="EMBL/GenBank/DDBJ databases">
        <authorList>
            <consortium name="Genoscope - CEA"/>
            <person name="William W."/>
        </authorList>
    </citation>
    <scope>NUCLEOTIDE SEQUENCE</scope>
</reference>
<keyword evidence="2" id="KW-1185">Reference proteome</keyword>
<dbReference type="OMA" id="NDHENKR"/>
<proteinExistence type="predicted"/>
<evidence type="ECO:0000313" key="2">
    <source>
        <dbReference type="Proteomes" id="UP000683925"/>
    </source>
</evidence>
<accession>A0A8S1SEA5</accession>
<evidence type="ECO:0000313" key="1">
    <source>
        <dbReference type="EMBL" id="CAD8138575.1"/>
    </source>
</evidence>
<sequence length="320" mass="37745">MQTETNEINSIEESGDYQAIYQMNENLDQYFHSITNENQSLFIKYLVNCFQDPREEIKQVGEQYLKQLEQIVKPKSIIQNDHENKRKSLPRKFFKNDKNLGVSILSLDGSFILTDKFTTQILEWQHNSKAKKKLQDFCAVAGNTNLYKQIISYNQLLDTNQNQKNFKMTIYSEKIRKKAMKYVNQFIQKQYDNKSINRLNESIKEIQHFDDFDKMKIKYLKTVQINLKREKLSKQELLEQKKDNAGVLSSPQLEIMSDDIDDVLICEICVDATVENIDKSDIAKDAKLMNQEIKWQEKIKSLKDIIKEKHQAQLRSSSYE</sequence>
<dbReference type="AlphaFoldDB" id="A0A8S1SEA5"/>